<sequence length="223" mass="26308">MKPHILIVEDIEDIFENLQNKLNIVYPDYKISVSDNCDLALHEIQRHLSNQKVTLLILDLSFNHIKPTVRLKTGNDLLNKLKTLKITIPTIIYSVFSEMTQVYPVMSKYEPEGYVVKSNNSSHELLLAIQKILDGDKYYSHKIHEEQLKRYQYSHKLDDVDLQIIKHLPEISTINQWENRIFLKEVALSQRSIYKRLIRIRADFHVDNDKQLVIKLYKLALIQ</sequence>
<keyword evidence="1" id="KW-0597">Phosphoprotein</keyword>
<dbReference type="SUPFAM" id="SSF52172">
    <property type="entry name" value="CheY-like"/>
    <property type="match status" value="1"/>
</dbReference>
<evidence type="ECO:0000259" key="2">
    <source>
        <dbReference type="PROSITE" id="PS50110"/>
    </source>
</evidence>
<dbReference type="InterPro" id="IPR011006">
    <property type="entry name" value="CheY-like_superfamily"/>
</dbReference>
<name>A0ABX5Q1J2_9FLAO</name>
<feature type="domain" description="Response regulatory" evidence="2">
    <location>
        <begin position="4"/>
        <end position="132"/>
    </location>
</feature>
<evidence type="ECO:0000313" key="4">
    <source>
        <dbReference type="Proteomes" id="UP000248584"/>
    </source>
</evidence>
<dbReference type="PROSITE" id="PS50110">
    <property type="entry name" value="RESPONSE_REGULATORY"/>
    <property type="match status" value="1"/>
</dbReference>
<organism evidence="3 4">
    <name type="scientific">Nonlabens dokdonensis</name>
    <dbReference type="NCBI Taxonomy" id="328515"/>
    <lineage>
        <taxon>Bacteria</taxon>
        <taxon>Pseudomonadati</taxon>
        <taxon>Bacteroidota</taxon>
        <taxon>Flavobacteriia</taxon>
        <taxon>Flavobacteriales</taxon>
        <taxon>Flavobacteriaceae</taxon>
        <taxon>Nonlabens</taxon>
    </lineage>
</organism>
<evidence type="ECO:0000256" key="1">
    <source>
        <dbReference type="PROSITE-ProRule" id="PRU00169"/>
    </source>
</evidence>
<reference evidence="3 4" key="1">
    <citation type="submission" date="2018-06" db="EMBL/GenBank/DDBJ databases">
        <title>Genomic Encyclopedia of Archaeal and Bacterial Type Strains, Phase II (KMG-II): from individual species to whole genera.</title>
        <authorList>
            <person name="Goeker M."/>
        </authorList>
    </citation>
    <scope>NUCLEOTIDE SEQUENCE [LARGE SCALE GENOMIC DNA]</scope>
    <source>
        <strain evidence="3 4">DSM 17205</strain>
    </source>
</reference>
<dbReference type="InterPro" id="IPR001789">
    <property type="entry name" value="Sig_transdc_resp-reg_receiver"/>
</dbReference>
<gene>
    <name evidence="3" type="ORF">LX97_00905</name>
</gene>
<dbReference type="Gene3D" id="3.40.50.2300">
    <property type="match status" value="1"/>
</dbReference>
<comment type="caution">
    <text evidence="3">The sequence shown here is derived from an EMBL/GenBank/DDBJ whole genome shotgun (WGS) entry which is preliminary data.</text>
</comment>
<dbReference type="GO" id="GO:0003677">
    <property type="term" value="F:DNA binding"/>
    <property type="evidence" value="ECO:0007669"/>
    <property type="project" value="UniProtKB-KW"/>
</dbReference>
<keyword evidence="3" id="KW-0238">DNA-binding</keyword>
<dbReference type="EMBL" id="QKZR01000001">
    <property type="protein sequence ID" value="PZX43900.1"/>
    <property type="molecule type" value="Genomic_DNA"/>
</dbReference>
<dbReference type="Proteomes" id="UP000248584">
    <property type="component" value="Unassembled WGS sequence"/>
</dbReference>
<accession>A0ABX5Q1J2</accession>
<evidence type="ECO:0000313" key="3">
    <source>
        <dbReference type="EMBL" id="PZX43900.1"/>
    </source>
</evidence>
<protein>
    <submittedName>
        <fullName evidence="3">DNA-binding NarL/FixJ family response regulator</fullName>
    </submittedName>
</protein>
<keyword evidence="4" id="KW-1185">Reference proteome</keyword>
<proteinExistence type="predicted"/>
<dbReference type="RefSeq" id="WP_015361733.1">
    <property type="nucleotide sequence ID" value="NZ_QKZR01000001.1"/>
</dbReference>
<feature type="modified residue" description="4-aspartylphosphate" evidence="1">
    <location>
        <position position="59"/>
    </location>
</feature>